<dbReference type="Pfam" id="PF13289">
    <property type="entry name" value="SIR2_2"/>
    <property type="match status" value="1"/>
</dbReference>
<protein>
    <submittedName>
        <fullName evidence="1">Uncharacterized protein</fullName>
    </submittedName>
</protein>
<dbReference type="RefSeq" id="WP_152272676.1">
    <property type="nucleotide sequence ID" value="NZ_VTFX01000005.1"/>
</dbReference>
<keyword evidence="2" id="KW-1185">Reference proteome</keyword>
<evidence type="ECO:0000313" key="2">
    <source>
        <dbReference type="Proteomes" id="UP000326852"/>
    </source>
</evidence>
<organism evidence="1 2">
    <name type="scientific">Arthrobacter yangruifuii</name>
    <dbReference type="NCBI Taxonomy" id="2606616"/>
    <lineage>
        <taxon>Bacteria</taxon>
        <taxon>Bacillati</taxon>
        <taxon>Actinomycetota</taxon>
        <taxon>Actinomycetes</taxon>
        <taxon>Micrococcales</taxon>
        <taxon>Micrococcaceae</taxon>
        <taxon>Arthrobacter</taxon>
    </lineage>
</organism>
<gene>
    <name evidence="1" type="ORF">GD627_11865</name>
</gene>
<evidence type="ECO:0000313" key="1">
    <source>
        <dbReference type="EMBL" id="KAD3515000.1"/>
    </source>
</evidence>
<accession>A0A5N6MFN7</accession>
<dbReference type="SUPFAM" id="SSF52467">
    <property type="entry name" value="DHS-like NAD/FAD-binding domain"/>
    <property type="match status" value="1"/>
</dbReference>
<dbReference type="AlphaFoldDB" id="A0A5N6MFN7"/>
<proteinExistence type="predicted"/>
<sequence length="524" mass="56650">MGESHVFVTRGSLTNFACDAWLLPTDRTYSIASHWRSAVRGLEDAVQKSKDPGFAGGAVLAQPVHAWPANEPLPVLTAVPYSGISSVNELIPPLREFVCVAADSARRRRNEARGEPSRPIPLLAMPLFGTGGGGAGLVKGDVIRLLLEETRRAAAEAGVDVVLVLANEKDFALAQELRKRDPEWWSPLDREHQGQAARLAGHARDGKLVPFMGAGVSMSAGAPSWTDLLSALATAAHLSDSERESLEHRGHLDQASILRSIYEERAGRGALTFNQAIAELVELKRYGLAPALLASLGSREAITLNYDELFEIASGDAGVPRSVIPDGAGEHDDWLLKLHGSVTDPESIVLTRDDYLGFSTSRNALSALVKATLMTQHLLFVGFGLTDDHFHEILHDVKQALPKESRTGEGPATALMLSTDPLDERMWSDQLNLVPMSTESRKEFIPSSGRTLEIFLDLLVALSTDSHSYLLAEGYEGALTEPEKSLREALLDIGKRLTDGEAQSSGGTRLREMLAELGAPTPRS</sequence>
<dbReference type="InterPro" id="IPR029035">
    <property type="entry name" value="DHS-like_NAD/FAD-binding_dom"/>
</dbReference>
<reference evidence="1 2" key="1">
    <citation type="submission" date="2019-08" db="EMBL/GenBank/DDBJ databases">
        <title>Arthrobacter sp. nov., isolated from plateau pika and Tibetan wild ass.</title>
        <authorList>
            <person name="Ge Y."/>
        </authorList>
    </citation>
    <scope>NUCLEOTIDE SEQUENCE [LARGE SCALE GENOMIC DNA]</scope>
    <source>
        <strain evidence="1 2">785</strain>
    </source>
</reference>
<comment type="caution">
    <text evidence="1">The sequence shown here is derived from an EMBL/GenBank/DDBJ whole genome shotgun (WGS) entry which is preliminary data.</text>
</comment>
<dbReference type="Proteomes" id="UP000326852">
    <property type="component" value="Unassembled WGS sequence"/>
</dbReference>
<name>A0A5N6MFN7_9MICC</name>
<dbReference type="EMBL" id="VTFX01000005">
    <property type="protein sequence ID" value="KAD3515000.1"/>
    <property type="molecule type" value="Genomic_DNA"/>
</dbReference>